<dbReference type="Pfam" id="PF25944">
    <property type="entry name" value="Beta-barrel_RND"/>
    <property type="match status" value="1"/>
</dbReference>
<comment type="subcellular location">
    <subcellularLocation>
        <location evidence="1">Cell envelope</location>
    </subcellularLocation>
</comment>
<evidence type="ECO:0000259" key="6">
    <source>
        <dbReference type="Pfam" id="PF25917"/>
    </source>
</evidence>
<accession>A0ABR9CEA6</accession>
<dbReference type="InterPro" id="IPR058627">
    <property type="entry name" value="MdtA-like_C"/>
</dbReference>
<dbReference type="Gene3D" id="2.40.30.170">
    <property type="match status" value="1"/>
</dbReference>
<dbReference type="PANTHER" id="PTHR30158:SF3">
    <property type="entry name" value="MULTIDRUG EFFLUX PUMP SUBUNIT ACRA-RELATED"/>
    <property type="match status" value="1"/>
</dbReference>
<feature type="domain" description="Multidrug resistance protein MdtA-like C-terminal permuted SH3" evidence="8">
    <location>
        <begin position="300"/>
        <end position="362"/>
    </location>
</feature>
<dbReference type="Pfam" id="PF25876">
    <property type="entry name" value="HH_MFP_RND"/>
    <property type="match status" value="1"/>
</dbReference>
<dbReference type="InterPro" id="IPR058626">
    <property type="entry name" value="MdtA-like_b-barrel"/>
</dbReference>
<keyword evidence="10" id="KW-1185">Reference proteome</keyword>
<keyword evidence="4" id="KW-0732">Signal</keyword>
<dbReference type="EMBL" id="JACYXJ010000006">
    <property type="protein sequence ID" value="MBD8878219.1"/>
    <property type="molecule type" value="Genomic_DNA"/>
</dbReference>
<comment type="caution">
    <text evidence="9">The sequence shown here is derived from an EMBL/GenBank/DDBJ whole genome shotgun (WGS) entry which is preliminary data.</text>
</comment>
<dbReference type="Gene3D" id="1.10.287.470">
    <property type="entry name" value="Helix hairpin bin"/>
    <property type="match status" value="1"/>
</dbReference>
<keyword evidence="3" id="KW-0175">Coiled coil</keyword>
<dbReference type="Gene3D" id="2.40.50.100">
    <property type="match status" value="1"/>
</dbReference>
<feature type="chain" id="PRO_5045243473" evidence="4">
    <location>
        <begin position="23"/>
        <end position="383"/>
    </location>
</feature>
<dbReference type="InterPro" id="IPR058624">
    <property type="entry name" value="MdtA-like_HH"/>
</dbReference>
<organism evidence="9 10">
    <name type="scientific">Roseibium polysiphoniae</name>
    <dbReference type="NCBI Taxonomy" id="2571221"/>
    <lineage>
        <taxon>Bacteria</taxon>
        <taxon>Pseudomonadati</taxon>
        <taxon>Pseudomonadota</taxon>
        <taxon>Alphaproteobacteria</taxon>
        <taxon>Hyphomicrobiales</taxon>
        <taxon>Stappiaceae</taxon>
        <taxon>Roseibium</taxon>
    </lineage>
</organism>
<evidence type="ECO:0000313" key="10">
    <source>
        <dbReference type="Proteomes" id="UP000615687"/>
    </source>
</evidence>
<dbReference type="SUPFAM" id="SSF111369">
    <property type="entry name" value="HlyD-like secretion proteins"/>
    <property type="match status" value="1"/>
</dbReference>
<comment type="similarity">
    <text evidence="2">Belongs to the membrane fusion protein (MFP) (TC 8.A.1) family.</text>
</comment>
<dbReference type="Pfam" id="PF25917">
    <property type="entry name" value="BSH_RND"/>
    <property type="match status" value="1"/>
</dbReference>
<sequence length="383" mass="40602">MLGRKNVILACALAIAAASSTAAFSQQKGPPPTVTVVTMQAEDVTLRANMPGRVVAYGVAEVRPQVSGIIVERLFKEGATVEKGDPMYLIDKAVYAATVAQARASVAQAQATLTSSEKELKRANELYQRNVVSQQSVDDATASRDAAQAGLLLAQAQLLSAEIDLEHTTISAPLSGIVGRTLTTQGALVTAQQSEPLAVIRQIDKVYVDVAASTADILRYNRSKLNGSLAQEASGLDPEVTLTLADGLTYDHTGTMRAAEPQVDPQTGVSVMRLEFPNPEQLLLPGLYVKARLPVEIAKNVVLAPQEGISRDRRGQPTALIVNGENVVEQKTLEVLGTRDGNWIVTDGLKAGDRLIVAGLQKIAPGVTVSAEERPAKNTLAQN</sequence>
<evidence type="ECO:0000256" key="4">
    <source>
        <dbReference type="SAM" id="SignalP"/>
    </source>
</evidence>
<feature type="coiled-coil region" evidence="3">
    <location>
        <begin position="99"/>
        <end position="126"/>
    </location>
</feature>
<dbReference type="Pfam" id="PF25967">
    <property type="entry name" value="RND-MFP_C"/>
    <property type="match status" value="1"/>
</dbReference>
<feature type="domain" description="Multidrug resistance protein MdtA-like barrel-sandwich hybrid" evidence="6">
    <location>
        <begin position="59"/>
        <end position="200"/>
    </location>
</feature>
<feature type="signal peptide" evidence="4">
    <location>
        <begin position="1"/>
        <end position="22"/>
    </location>
</feature>
<feature type="domain" description="Multidrug resistance protein MdtA-like alpha-helical hairpin" evidence="5">
    <location>
        <begin position="99"/>
        <end position="168"/>
    </location>
</feature>
<dbReference type="InterPro" id="IPR006143">
    <property type="entry name" value="RND_pump_MFP"/>
</dbReference>
<dbReference type="PANTHER" id="PTHR30158">
    <property type="entry name" value="ACRA/E-RELATED COMPONENT OF DRUG EFFLUX TRANSPORTER"/>
    <property type="match status" value="1"/>
</dbReference>
<evidence type="ECO:0000259" key="5">
    <source>
        <dbReference type="Pfam" id="PF25876"/>
    </source>
</evidence>
<gene>
    <name evidence="9" type="ORF">IG617_18140</name>
</gene>
<dbReference type="NCBIfam" id="TIGR01730">
    <property type="entry name" value="RND_mfp"/>
    <property type="match status" value="1"/>
</dbReference>
<evidence type="ECO:0000259" key="7">
    <source>
        <dbReference type="Pfam" id="PF25944"/>
    </source>
</evidence>
<protein>
    <submittedName>
        <fullName evidence="9">Efflux RND transporter periplasmic adaptor subunit</fullName>
    </submittedName>
</protein>
<dbReference type="RefSeq" id="WP_192110624.1">
    <property type="nucleotide sequence ID" value="NZ_JACYXJ010000006.1"/>
</dbReference>
<evidence type="ECO:0000259" key="8">
    <source>
        <dbReference type="Pfam" id="PF25967"/>
    </source>
</evidence>
<evidence type="ECO:0000256" key="1">
    <source>
        <dbReference type="ARBA" id="ARBA00004196"/>
    </source>
</evidence>
<dbReference type="Proteomes" id="UP000615687">
    <property type="component" value="Unassembled WGS sequence"/>
</dbReference>
<proteinExistence type="inferred from homology"/>
<name>A0ABR9CEA6_9HYPH</name>
<dbReference type="InterPro" id="IPR058625">
    <property type="entry name" value="MdtA-like_BSH"/>
</dbReference>
<feature type="domain" description="Multidrug resistance protein MdtA-like beta-barrel" evidence="7">
    <location>
        <begin position="206"/>
        <end position="295"/>
    </location>
</feature>
<dbReference type="Gene3D" id="2.40.420.20">
    <property type="match status" value="1"/>
</dbReference>
<evidence type="ECO:0000256" key="3">
    <source>
        <dbReference type="SAM" id="Coils"/>
    </source>
</evidence>
<evidence type="ECO:0000256" key="2">
    <source>
        <dbReference type="ARBA" id="ARBA00009477"/>
    </source>
</evidence>
<reference evidence="9 10" key="1">
    <citation type="submission" date="2020-09" db="EMBL/GenBank/DDBJ databases">
        <title>The genome sequence of type strain Labrenzia polysiphoniae KACC 19711.</title>
        <authorList>
            <person name="Liu Y."/>
        </authorList>
    </citation>
    <scope>NUCLEOTIDE SEQUENCE [LARGE SCALE GENOMIC DNA]</scope>
    <source>
        <strain evidence="9 10">KACC 19711</strain>
    </source>
</reference>
<evidence type="ECO:0000313" key="9">
    <source>
        <dbReference type="EMBL" id="MBD8878219.1"/>
    </source>
</evidence>